<comment type="caution">
    <text evidence="3">The sequence shown here is derived from an EMBL/GenBank/DDBJ whole genome shotgun (WGS) entry which is preliminary data.</text>
</comment>
<gene>
    <name evidence="3" type="ORF">B0A48_18285</name>
</gene>
<name>A0A1V8S9A0_9PEZI</name>
<feature type="signal peptide" evidence="2">
    <location>
        <begin position="1"/>
        <end position="18"/>
    </location>
</feature>
<protein>
    <recommendedName>
        <fullName evidence="5">LysM domain-containing protein</fullName>
    </recommendedName>
</protein>
<feature type="compositionally biased region" description="Polar residues" evidence="1">
    <location>
        <begin position="22"/>
        <end position="34"/>
    </location>
</feature>
<accession>A0A1V8S9A0</accession>
<keyword evidence="4" id="KW-1185">Reference proteome</keyword>
<dbReference type="Proteomes" id="UP000192596">
    <property type="component" value="Unassembled WGS sequence"/>
</dbReference>
<evidence type="ECO:0000256" key="2">
    <source>
        <dbReference type="SAM" id="SignalP"/>
    </source>
</evidence>
<dbReference type="InParanoid" id="A0A1V8S9A0"/>
<reference evidence="4" key="1">
    <citation type="submission" date="2017-03" db="EMBL/GenBank/DDBJ databases">
        <title>Genomes of endolithic fungi from Antarctica.</title>
        <authorList>
            <person name="Coleine C."/>
            <person name="Masonjones S."/>
            <person name="Stajich J.E."/>
        </authorList>
    </citation>
    <scope>NUCLEOTIDE SEQUENCE [LARGE SCALE GENOMIC DNA]</scope>
    <source>
        <strain evidence="4">CCFEE 5527</strain>
    </source>
</reference>
<feature type="chain" id="PRO_5012958033" description="LysM domain-containing protein" evidence="2">
    <location>
        <begin position="19"/>
        <end position="160"/>
    </location>
</feature>
<dbReference type="EMBL" id="NAJO01000080">
    <property type="protein sequence ID" value="OQN95745.1"/>
    <property type="molecule type" value="Genomic_DNA"/>
</dbReference>
<evidence type="ECO:0000256" key="1">
    <source>
        <dbReference type="SAM" id="MobiDB-lite"/>
    </source>
</evidence>
<feature type="compositionally biased region" description="Basic and acidic residues" evidence="1">
    <location>
        <begin position="38"/>
        <end position="52"/>
    </location>
</feature>
<keyword evidence="2" id="KW-0732">Signal</keyword>
<organism evidence="3 4">
    <name type="scientific">Cryoendolithus antarcticus</name>
    <dbReference type="NCBI Taxonomy" id="1507870"/>
    <lineage>
        <taxon>Eukaryota</taxon>
        <taxon>Fungi</taxon>
        <taxon>Dikarya</taxon>
        <taxon>Ascomycota</taxon>
        <taxon>Pezizomycotina</taxon>
        <taxon>Dothideomycetes</taxon>
        <taxon>Dothideomycetidae</taxon>
        <taxon>Cladosporiales</taxon>
        <taxon>Cladosporiaceae</taxon>
        <taxon>Cryoendolithus</taxon>
    </lineage>
</organism>
<evidence type="ECO:0000313" key="4">
    <source>
        <dbReference type="Proteomes" id="UP000192596"/>
    </source>
</evidence>
<proteinExistence type="predicted"/>
<feature type="region of interest" description="Disordered" evidence="1">
    <location>
        <begin position="21"/>
        <end position="56"/>
    </location>
</feature>
<evidence type="ECO:0000313" key="3">
    <source>
        <dbReference type="EMBL" id="OQN95745.1"/>
    </source>
</evidence>
<dbReference type="AlphaFoldDB" id="A0A1V8S9A0"/>
<evidence type="ECO:0008006" key="5">
    <source>
        <dbReference type="Google" id="ProtNLM"/>
    </source>
</evidence>
<sequence length="160" mass="16829">MLPQVFLGFTTLIFAVTALPTDPQSTTSSKAVTLSSTKPEETKKASSTKSEKPTSTYVSTTSTYVFTTSTKAAPPITTSTSVKVTTKASSTSFTSVKVTTKASSTSSSAAATSTVNNGQQFVNKCRNTGISIADCAQLLNTAAANGNTIWRRWILYTSSR</sequence>